<organism evidence="1">
    <name type="scientific">Siphoviridae sp. ctM3g2</name>
    <dbReference type="NCBI Taxonomy" id="2826255"/>
    <lineage>
        <taxon>Viruses</taxon>
        <taxon>Duplodnaviria</taxon>
        <taxon>Heunggongvirae</taxon>
        <taxon>Uroviricota</taxon>
        <taxon>Caudoviricetes</taxon>
    </lineage>
</organism>
<dbReference type="InterPro" id="IPR021145">
    <property type="entry name" value="Portal_protein_SPP1_Gp6-like"/>
</dbReference>
<dbReference type="Pfam" id="PF05133">
    <property type="entry name" value="SPP1_portal"/>
    <property type="match status" value="1"/>
</dbReference>
<sequence length="470" mass="51533">MITLNIGTVPGLSADEQQKLIELQNVFAYHQDKNDTKDKYYEGHIELSDVNLGIALPQGLNKLKVGCNWGQKAVDVLAARSMFDGFVGTAGNLDGLSKLVQDNRLIAEYGKACRDELKYGCVFATLSADADIGCKIRFHSPATAAALWNGEKGRIDCGLAIIDTIPDEEYSNEWVPKLVNMYTADTVLVLHRERDGWRVQRMMHRMGRPLMEPMIWSATSGKPFGRSRLKKPIRTLIDDYIRTVANATIALEFDTTPQKYILGVTDDQYDAIVSDKFKQYVGSLLAATSNPETGENPVFGQLAQGSLSPHVEKMRMTATQFAAATGLTVTDVGIINDANPTSSDAILAQSQTLVLLAQQLNTGNGDALRTIACMAQAIAQNKTLDELTEEESGIMAHFKNPAMPSVAVTADAAIKIASARQEFASTDTFLEMIGFDQADIRRIKSQEQRVRGQQLLMELNDEADTVESMA</sequence>
<protein>
    <submittedName>
        <fullName evidence="1">PORTAL PROTEIN</fullName>
    </submittedName>
</protein>
<name>A0A8S5LUF7_9CAUD</name>
<accession>A0A8S5LUF7</accession>
<reference evidence="1" key="1">
    <citation type="journal article" date="2021" name="Proc. Natl. Acad. Sci. U.S.A.">
        <title>A Catalog of Tens of Thousands of Viruses from Human Metagenomes Reveals Hidden Associations with Chronic Diseases.</title>
        <authorList>
            <person name="Tisza M.J."/>
            <person name="Buck C.B."/>
        </authorList>
    </citation>
    <scope>NUCLEOTIDE SEQUENCE</scope>
    <source>
        <strain evidence="1">CtM3g2</strain>
    </source>
</reference>
<evidence type="ECO:0000313" key="1">
    <source>
        <dbReference type="EMBL" id="DAD73522.1"/>
    </source>
</evidence>
<dbReference type="EMBL" id="BK014738">
    <property type="protein sequence ID" value="DAD73522.1"/>
    <property type="molecule type" value="Genomic_DNA"/>
</dbReference>
<proteinExistence type="predicted"/>